<sequence length="227" mass="25420">MKQIQALARAGYITACILTVVGVYACLSRYILPEGVHLWLSNILYGTDYTRDALPALASKPGIEVVHRIFGAAYLIIGLMQFSKSFRRKRPQLHRTLGKIFMVFSITGAVSGILFAILVPFAGVVELIPVLLFASFMIYATYRAYAHIRRGEVTQHREWVARSYAIGLGVASIRVVFLILKQMIIANDRDILMAAFWLGWILTLSAVEVYNQMLQAHTNKRKAKATA</sequence>
<feature type="transmembrane region" description="Helical" evidence="1">
    <location>
        <begin position="191"/>
        <end position="211"/>
    </location>
</feature>
<dbReference type="InterPro" id="IPR018750">
    <property type="entry name" value="DUF2306_membrane"/>
</dbReference>
<evidence type="ECO:0000256" key="1">
    <source>
        <dbReference type="SAM" id="Phobius"/>
    </source>
</evidence>
<feature type="transmembrane region" description="Helical" evidence="1">
    <location>
        <begin position="12"/>
        <end position="32"/>
    </location>
</feature>
<feature type="transmembrane region" description="Helical" evidence="1">
    <location>
        <begin position="127"/>
        <end position="145"/>
    </location>
</feature>
<dbReference type="PROSITE" id="PS51257">
    <property type="entry name" value="PROKAR_LIPOPROTEIN"/>
    <property type="match status" value="1"/>
</dbReference>
<proteinExistence type="predicted"/>
<dbReference type="Pfam" id="PF10067">
    <property type="entry name" value="DUF2306"/>
    <property type="match status" value="1"/>
</dbReference>
<comment type="caution">
    <text evidence="2">The sequence shown here is derived from an EMBL/GenBank/DDBJ whole genome shotgun (WGS) entry which is preliminary data.</text>
</comment>
<dbReference type="OrthoDB" id="195502at2"/>
<evidence type="ECO:0000313" key="2">
    <source>
        <dbReference type="EMBL" id="EAY27910.1"/>
    </source>
</evidence>
<name>A1ZNM1_MICM2</name>
<organism evidence="2 3">
    <name type="scientific">Microscilla marina ATCC 23134</name>
    <dbReference type="NCBI Taxonomy" id="313606"/>
    <lineage>
        <taxon>Bacteria</taxon>
        <taxon>Pseudomonadati</taxon>
        <taxon>Bacteroidota</taxon>
        <taxon>Cytophagia</taxon>
        <taxon>Cytophagales</taxon>
        <taxon>Microscillaceae</taxon>
        <taxon>Microscilla</taxon>
    </lineage>
</organism>
<dbReference type="AlphaFoldDB" id="A1ZNM1"/>
<evidence type="ECO:0000313" key="3">
    <source>
        <dbReference type="Proteomes" id="UP000004095"/>
    </source>
</evidence>
<feature type="transmembrane region" description="Helical" evidence="1">
    <location>
        <begin position="165"/>
        <end position="185"/>
    </location>
</feature>
<dbReference type="eggNOG" id="COG5395">
    <property type="taxonomic scope" value="Bacteria"/>
</dbReference>
<keyword evidence="2" id="KW-0449">Lipoprotein</keyword>
<accession>A1ZNM1</accession>
<feature type="transmembrane region" description="Helical" evidence="1">
    <location>
        <begin position="65"/>
        <end position="82"/>
    </location>
</feature>
<dbReference type="RefSeq" id="WP_002698534.1">
    <property type="nucleotide sequence ID" value="NZ_AAWS01000019.1"/>
</dbReference>
<keyword evidence="3" id="KW-1185">Reference proteome</keyword>
<reference evidence="2 3" key="1">
    <citation type="submission" date="2007-01" db="EMBL/GenBank/DDBJ databases">
        <authorList>
            <person name="Haygood M."/>
            <person name="Podell S."/>
            <person name="Anderson C."/>
            <person name="Hopkinson B."/>
            <person name="Roe K."/>
            <person name="Barbeau K."/>
            <person name="Gaasterland T."/>
            <person name="Ferriera S."/>
            <person name="Johnson J."/>
            <person name="Kravitz S."/>
            <person name="Beeson K."/>
            <person name="Sutton G."/>
            <person name="Rogers Y.-H."/>
            <person name="Friedman R."/>
            <person name="Frazier M."/>
            <person name="Venter J.C."/>
        </authorList>
    </citation>
    <scope>NUCLEOTIDE SEQUENCE [LARGE SCALE GENOMIC DNA]</scope>
    <source>
        <strain evidence="2 3">ATCC 23134</strain>
    </source>
</reference>
<feature type="transmembrane region" description="Helical" evidence="1">
    <location>
        <begin position="102"/>
        <end position="121"/>
    </location>
</feature>
<keyword evidence="1" id="KW-0812">Transmembrane</keyword>
<keyword evidence="1" id="KW-1133">Transmembrane helix</keyword>
<dbReference type="EMBL" id="AAWS01000019">
    <property type="protein sequence ID" value="EAY27910.1"/>
    <property type="molecule type" value="Genomic_DNA"/>
</dbReference>
<dbReference type="Proteomes" id="UP000004095">
    <property type="component" value="Unassembled WGS sequence"/>
</dbReference>
<protein>
    <submittedName>
        <fullName evidence="2">Lipoprotein, putative</fullName>
    </submittedName>
</protein>
<gene>
    <name evidence="2" type="ORF">M23134_02567</name>
</gene>
<keyword evidence="1" id="KW-0472">Membrane</keyword>